<protein>
    <submittedName>
        <fullName evidence="2">Uncharacterized protein</fullName>
    </submittedName>
</protein>
<keyword evidence="3" id="KW-1185">Reference proteome</keyword>
<name>A0A6A5SIJ0_9PLEO</name>
<evidence type="ECO:0000256" key="1">
    <source>
        <dbReference type="SAM" id="MobiDB-lite"/>
    </source>
</evidence>
<dbReference type="AlphaFoldDB" id="A0A6A5SIJ0"/>
<accession>A0A6A5SIJ0</accession>
<dbReference type="OrthoDB" id="3800332at2759"/>
<proteinExistence type="predicted"/>
<reference evidence="2" key="1">
    <citation type="journal article" date="2020" name="Stud. Mycol.">
        <title>101 Dothideomycetes genomes: a test case for predicting lifestyles and emergence of pathogens.</title>
        <authorList>
            <person name="Haridas S."/>
            <person name="Albert R."/>
            <person name="Binder M."/>
            <person name="Bloem J."/>
            <person name="Labutti K."/>
            <person name="Salamov A."/>
            <person name="Andreopoulos B."/>
            <person name="Baker S."/>
            <person name="Barry K."/>
            <person name="Bills G."/>
            <person name="Bluhm B."/>
            <person name="Cannon C."/>
            <person name="Castanera R."/>
            <person name="Culley D."/>
            <person name="Daum C."/>
            <person name="Ezra D."/>
            <person name="Gonzalez J."/>
            <person name="Henrissat B."/>
            <person name="Kuo A."/>
            <person name="Liang C."/>
            <person name="Lipzen A."/>
            <person name="Lutzoni F."/>
            <person name="Magnuson J."/>
            <person name="Mondo S."/>
            <person name="Nolan M."/>
            <person name="Ohm R."/>
            <person name="Pangilinan J."/>
            <person name="Park H.-J."/>
            <person name="Ramirez L."/>
            <person name="Alfaro M."/>
            <person name="Sun H."/>
            <person name="Tritt A."/>
            <person name="Yoshinaga Y."/>
            <person name="Zwiers L.-H."/>
            <person name="Turgeon B."/>
            <person name="Goodwin S."/>
            <person name="Spatafora J."/>
            <person name="Crous P."/>
            <person name="Grigoriev I."/>
        </authorList>
    </citation>
    <scope>NUCLEOTIDE SEQUENCE</scope>
    <source>
        <strain evidence="2">CBS 161.51</strain>
    </source>
</reference>
<feature type="region of interest" description="Disordered" evidence="1">
    <location>
        <begin position="253"/>
        <end position="281"/>
    </location>
</feature>
<evidence type="ECO:0000313" key="3">
    <source>
        <dbReference type="Proteomes" id="UP000800038"/>
    </source>
</evidence>
<gene>
    <name evidence="2" type="ORF">EJ02DRAFT_494717</name>
</gene>
<dbReference type="Proteomes" id="UP000800038">
    <property type="component" value="Unassembled WGS sequence"/>
</dbReference>
<sequence length="303" mass="33775">MGSMEILQTDSASKSVSKPAVIGLGITGVDNVSRSTPESLQSLRGKLTGDDVIEMFEYQNGVTEFGPMVAIRPCRTDNLRFTRFIVNAGTTDRPHHKIIKGTELCPGGAEALSKEKNKETNFNYRTRKELMRNTPGYLKTVGPCAVMPRPEGYAPRSGSKPRRPDTYIRVMYKDRQEEWLTRTEYVQLVGQSCAERHLKALVAKYQTRSNYMDECKKATLHPGTGLPLTQKDREEAPWLFPDEHKTGSFNVASSQDADDDIDGGFQEPTIDDGGAPDAESPYINPFKKARAYLPDSICSDEEL</sequence>
<evidence type="ECO:0000313" key="2">
    <source>
        <dbReference type="EMBL" id="KAF1940461.1"/>
    </source>
</evidence>
<dbReference type="EMBL" id="ML976062">
    <property type="protein sequence ID" value="KAF1940461.1"/>
    <property type="molecule type" value="Genomic_DNA"/>
</dbReference>
<organism evidence="2 3">
    <name type="scientific">Clathrospora elynae</name>
    <dbReference type="NCBI Taxonomy" id="706981"/>
    <lineage>
        <taxon>Eukaryota</taxon>
        <taxon>Fungi</taxon>
        <taxon>Dikarya</taxon>
        <taxon>Ascomycota</taxon>
        <taxon>Pezizomycotina</taxon>
        <taxon>Dothideomycetes</taxon>
        <taxon>Pleosporomycetidae</taxon>
        <taxon>Pleosporales</taxon>
        <taxon>Diademaceae</taxon>
        <taxon>Clathrospora</taxon>
    </lineage>
</organism>